<protein>
    <submittedName>
        <fullName evidence="1">Uncharacterized protein</fullName>
    </submittedName>
</protein>
<reference evidence="1" key="1">
    <citation type="submission" date="2013-08" db="EMBL/GenBank/DDBJ databases">
        <title>Gene expansion shapes genome architecture in the human pathogen Lichtheimia corymbifera: an evolutionary genomics analysis in the ancient terrestrial Mucorales (Mucoromycotina).</title>
        <authorList>
            <person name="Schwartze V.U."/>
            <person name="Winter S."/>
            <person name="Shelest E."/>
            <person name="Marcet-Houben M."/>
            <person name="Horn F."/>
            <person name="Wehner S."/>
            <person name="Hoffmann K."/>
            <person name="Riege K."/>
            <person name="Sammeth M."/>
            <person name="Nowrousian M."/>
            <person name="Valiante V."/>
            <person name="Linde J."/>
            <person name="Jacobsen I.D."/>
            <person name="Marz M."/>
            <person name="Brakhage A.A."/>
            <person name="Gabaldon T."/>
            <person name="Bocker S."/>
            <person name="Voigt K."/>
        </authorList>
    </citation>
    <scope>NUCLEOTIDE SEQUENCE [LARGE SCALE GENOMIC DNA]</scope>
    <source>
        <strain evidence="1">FSU 9682</strain>
    </source>
</reference>
<dbReference type="Proteomes" id="UP000027586">
    <property type="component" value="Unassembled WGS sequence"/>
</dbReference>
<proteinExistence type="predicted"/>
<dbReference type="EMBL" id="CBTN010000007">
    <property type="protein sequence ID" value="CDH50740.1"/>
    <property type="molecule type" value="Genomic_DNA"/>
</dbReference>
<sequence>MVYHILINYDPHCRSTMSPGNRDDIKDLFQTYEFTNDDDNVEPVSVPVPLSLEHQVYRGPWGLFLVSD</sequence>
<evidence type="ECO:0000313" key="2">
    <source>
        <dbReference type="Proteomes" id="UP000027586"/>
    </source>
</evidence>
<keyword evidence="2" id="KW-1185">Reference proteome</keyword>
<dbReference type="AlphaFoldDB" id="A0A068RLY1"/>
<comment type="caution">
    <text evidence="1">The sequence shown here is derived from an EMBL/GenBank/DDBJ whole genome shotgun (WGS) entry which is preliminary data.</text>
</comment>
<dbReference type="VEuPathDB" id="FungiDB:LCOR_02441.1"/>
<accession>A0A068RLY1</accession>
<organism evidence="1 2">
    <name type="scientific">Lichtheimia corymbifera JMRC:FSU:9682</name>
    <dbReference type="NCBI Taxonomy" id="1263082"/>
    <lineage>
        <taxon>Eukaryota</taxon>
        <taxon>Fungi</taxon>
        <taxon>Fungi incertae sedis</taxon>
        <taxon>Mucoromycota</taxon>
        <taxon>Mucoromycotina</taxon>
        <taxon>Mucoromycetes</taxon>
        <taxon>Mucorales</taxon>
        <taxon>Lichtheimiaceae</taxon>
        <taxon>Lichtheimia</taxon>
    </lineage>
</organism>
<gene>
    <name evidence="1" type="ORF">LCOR_02441.1</name>
</gene>
<evidence type="ECO:0000313" key="1">
    <source>
        <dbReference type="EMBL" id="CDH50740.1"/>
    </source>
</evidence>
<name>A0A068RLY1_9FUNG</name>